<keyword evidence="4" id="KW-0472">Membrane</keyword>
<dbReference type="GO" id="GO:0009279">
    <property type="term" value="C:cell outer membrane"/>
    <property type="evidence" value="ECO:0007669"/>
    <property type="project" value="UniProtKB-SubCell"/>
</dbReference>
<dbReference type="InterPro" id="IPR012944">
    <property type="entry name" value="SusD_RagB_dom"/>
</dbReference>
<gene>
    <name evidence="8" type="ORF">BXY57_1214</name>
</gene>
<protein>
    <submittedName>
        <fullName evidence="8">RagB/SusD domain-containing protein</fullName>
    </submittedName>
</protein>
<feature type="domain" description="SusD-like N-terminal" evidence="7">
    <location>
        <begin position="98"/>
        <end position="232"/>
    </location>
</feature>
<dbReference type="EMBL" id="PGFG01000001">
    <property type="protein sequence ID" value="PJJ75633.1"/>
    <property type="molecule type" value="Genomic_DNA"/>
</dbReference>
<dbReference type="Pfam" id="PF07980">
    <property type="entry name" value="SusD_RagB"/>
    <property type="match status" value="1"/>
</dbReference>
<dbReference type="Proteomes" id="UP000230000">
    <property type="component" value="Unassembled WGS sequence"/>
</dbReference>
<evidence type="ECO:0000259" key="7">
    <source>
        <dbReference type="Pfam" id="PF14322"/>
    </source>
</evidence>
<dbReference type="AlphaFoldDB" id="A0A2M9CUS2"/>
<name>A0A2M9CUS2_9BACT</name>
<keyword evidence="3" id="KW-0732">Signal</keyword>
<dbReference type="InterPro" id="IPR033985">
    <property type="entry name" value="SusD-like_N"/>
</dbReference>
<evidence type="ECO:0000256" key="3">
    <source>
        <dbReference type="ARBA" id="ARBA00022729"/>
    </source>
</evidence>
<evidence type="ECO:0000256" key="1">
    <source>
        <dbReference type="ARBA" id="ARBA00004442"/>
    </source>
</evidence>
<comment type="similarity">
    <text evidence="2">Belongs to the SusD family.</text>
</comment>
<organism evidence="8 9">
    <name type="scientific">Thermoflavifilum aggregans</name>
    <dbReference type="NCBI Taxonomy" id="454188"/>
    <lineage>
        <taxon>Bacteria</taxon>
        <taxon>Pseudomonadati</taxon>
        <taxon>Bacteroidota</taxon>
        <taxon>Chitinophagia</taxon>
        <taxon>Chitinophagales</taxon>
        <taxon>Chitinophagaceae</taxon>
        <taxon>Thermoflavifilum</taxon>
    </lineage>
</organism>
<comment type="caution">
    <text evidence="8">The sequence shown here is derived from an EMBL/GenBank/DDBJ whole genome shotgun (WGS) entry which is preliminary data.</text>
</comment>
<proteinExistence type="inferred from homology"/>
<comment type="subcellular location">
    <subcellularLocation>
        <location evidence="1">Cell outer membrane</location>
    </subcellularLocation>
</comment>
<feature type="domain" description="RagB/SusD" evidence="6">
    <location>
        <begin position="365"/>
        <end position="624"/>
    </location>
</feature>
<keyword evidence="5" id="KW-0998">Cell outer membrane</keyword>
<dbReference type="Gene3D" id="1.25.40.390">
    <property type="match status" value="1"/>
</dbReference>
<evidence type="ECO:0000256" key="5">
    <source>
        <dbReference type="ARBA" id="ARBA00023237"/>
    </source>
</evidence>
<reference evidence="8 9" key="1">
    <citation type="submission" date="2017-11" db="EMBL/GenBank/DDBJ databases">
        <title>Genomic Encyclopedia of Archaeal and Bacterial Type Strains, Phase II (KMG-II): From Individual Species to Whole Genera.</title>
        <authorList>
            <person name="Goeker M."/>
        </authorList>
    </citation>
    <scope>NUCLEOTIDE SEQUENCE [LARGE SCALE GENOMIC DNA]</scope>
    <source>
        <strain evidence="8 9">DSM 27268</strain>
    </source>
</reference>
<evidence type="ECO:0000313" key="9">
    <source>
        <dbReference type="Proteomes" id="UP000230000"/>
    </source>
</evidence>
<evidence type="ECO:0000256" key="2">
    <source>
        <dbReference type="ARBA" id="ARBA00006275"/>
    </source>
</evidence>
<accession>A0A2M9CUS2</accession>
<dbReference type="Pfam" id="PF14322">
    <property type="entry name" value="SusD-like_3"/>
    <property type="match status" value="1"/>
</dbReference>
<keyword evidence="9" id="KW-1185">Reference proteome</keyword>
<evidence type="ECO:0000259" key="6">
    <source>
        <dbReference type="Pfam" id="PF07980"/>
    </source>
</evidence>
<dbReference type="PROSITE" id="PS51257">
    <property type="entry name" value="PROKAR_LIPOPROTEIN"/>
    <property type="match status" value="1"/>
</dbReference>
<dbReference type="InterPro" id="IPR011990">
    <property type="entry name" value="TPR-like_helical_dom_sf"/>
</dbReference>
<dbReference type="OrthoDB" id="5694214at2"/>
<evidence type="ECO:0000313" key="8">
    <source>
        <dbReference type="EMBL" id="PJJ75633.1"/>
    </source>
</evidence>
<dbReference type="RefSeq" id="WP_100314218.1">
    <property type="nucleotide sequence ID" value="NZ_PGFG01000001.1"/>
</dbReference>
<evidence type="ECO:0000256" key="4">
    <source>
        <dbReference type="ARBA" id="ARBA00023136"/>
    </source>
</evidence>
<dbReference type="SUPFAM" id="SSF48452">
    <property type="entry name" value="TPR-like"/>
    <property type="match status" value="1"/>
</dbReference>
<sequence length="624" mass="68918">MKSKYSFLITISAWAFLQLFMTGCSKKLEEHPHTVFTVAYLQTPEGIQSALYSLYTGLQYQFGPEGAVAIETYGTDEFTMGDQPRIGATDHTLGDYTLDATNGAILTPWNRIYPNINMANGIIEWAPKTGLDQNTVTSIIAQARFLRGLYYLLLVKQFGAVPIDLGSGPFKFNQNPFQGFNRLPQDSVLRADYQGMIDDFTYAAQNLPDQRPAGAFYPDKAAAYTKLAEVYLLRGFNDSLKQPNDFQNAFNAAMTVINNTSRFGTSLLQDYGQVNAPGNDYNPEIIFAAERVPGNYTADNVSNPSGIGGTAGSDACNDFQPDYTSIPCNGITGNGTKLANTRSILYGRPIRRFCPTAWLFNTLFADKVNDSRFDNSFRMMWLATNSSTTSPGTIAGDTAFMLAESMQAFNDSLATGRFIDNHDGSAYTAYNNSVSGKPWTLISPAAFYVIGGTLKYNIYPALKKYDDLNKTNANFPSTRPFPIIKLSETYLLAAEAAYQMGDKNTAANLLNVLRMRAAYRPGLSPAQLSARQAAMMITPAQVNEDFILDERARELCGESKRWSDLARRHDENGVNELLKRIPAFNPDGANIKPYMVLRPIPQSQLDASSAIPKSDISKYQNPGW</sequence>